<reference evidence="1" key="1">
    <citation type="submission" date="2021-06" db="EMBL/GenBank/DDBJ databases">
        <authorList>
            <person name="Kallberg Y."/>
            <person name="Tangrot J."/>
            <person name="Rosling A."/>
        </authorList>
    </citation>
    <scope>NUCLEOTIDE SEQUENCE</scope>
    <source>
        <strain evidence="1">MA453B</strain>
    </source>
</reference>
<dbReference type="EMBL" id="CAJVPY010013715">
    <property type="protein sequence ID" value="CAG8742269.1"/>
    <property type="molecule type" value="Genomic_DNA"/>
</dbReference>
<feature type="non-terminal residue" evidence="1">
    <location>
        <position position="1"/>
    </location>
</feature>
<evidence type="ECO:0000313" key="1">
    <source>
        <dbReference type="EMBL" id="CAG8742269.1"/>
    </source>
</evidence>
<keyword evidence="2" id="KW-1185">Reference proteome</keyword>
<proteinExistence type="predicted"/>
<protein>
    <submittedName>
        <fullName evidence="1">4546_t:CDS:1</fullName>
    </submittedName>
</protein>
<sequence length="86" mass="9695">ETKFFDKVFSIDSTIKAEVATVNSNIVHGSMATEILLVKNRPKQVQCLPFLPSSNFGLKILMGKDEMIDFKDFLGKNFLLKLKKTS</sequence>
<dbReference type="AlphaFoldDB" id="A0A9N9IMK7"/>
<gene>
    <name evidence="1" type="ORF">DERYTH_LOCUS16112</name>
</gene>
<dbReference type="OrthoDB" id="15001at2759"/>
<accession>A0A9N9IMK7</accession>
<dbReference type="Proteomes" id="UP000789405">
    <property type="component" value="Unassembled WGS sequence"/>
</dbReference>
<evidence type="ECO:0000313" key="2">
    <source>
        <dbReference type="Proteomes" id="UP000789405"/>
    </source>
</evidence>
<organism evidence="1 2">
    <name type="scientific">Dentiscutata erythropus</name>
    <dbReference type="NCBI Taxonomy" id="1348616"/>
    <lineage>
        <taxon>Eukaryota</taxon>
        <taxon>Fungi</taxon>
        <taxon>Fungi incertae sedis</taxon>
        <taxon>Mucoromycota</taxon>
        <taxon>Glomeromycotina</taxon>
        <taxon>Glomeromycetes</taxon>
        <taxon>Diversisporales</taxon>
        <taxon>Gigasporaceae</taxon>
        <taxon>Dentiscutata</taxon>
    </lineage>
</organism>
<name>A0A9N9IMK7_9GLOM</name>
<comment type="caution">
    <text evidence="1">The sequence shown here is derived from an EMBL/GenBank/DDBJ whole genome shotgun (WGS) entry which is preliminary data.</text>
</comment>